<dbReference type="KEGG" id="dqu:106746715"/>
<keyword evidence="2" id="KW-1185">Reference proteome</keyword>
<dbReference type="AlphaFoldDB" id="A0A6P3XLB3"/>
<feature type="domain" description="PRELI/MSF1" evidence="1">
    <location>
        <begin position="2"/>
        <end position="170"/>
    </location>
</feature>
<dbReference type="CTD" id="35969"/>
<dbReference type="GeneID" id="106746715"/>
<organism evidence="2 3">
    <name type="scientific">Dinoponera quadriceps</name>
    <name type="common">South American ant</name>
    <dbReference type="NCBI Taxonomy" id="609295"/>
    <lineage>
        <taxon>Eukaryota</taxon>
        <taxon>Metazoa</taxon>
        <taxon>Ecdysozoa</taxon>
        <taxon>Arthropoda</taxon>
        <taxon>Hexapoda</taxon>
        <taxon>Insecta</taxon>
        <taxon>Pterygota</taxon>
        <taxon>Neoptera</taxon>
        <taxon>Endopterygota</taxon>
        <taxon>Hymenoptera</taxon>
        <taxon>Apocrita</taxon>
        <taxon>Aculeata</taxon>
        <taxon>Formicoidea</taxon>
        <taxon>Formicidae</taxon>
        <taxon>Ponerinae</taxon>
        <taxon>Ponerini</taxon>
        <taxon>Dinoponera</taxon>
    </lineage>
</organism>
<sequence>MVKYYEHIMVFQFDWTQVARGFFQRYPNPHSAHVLSEDTISREVRNGKLYSKRLLTKTNRVPKWGERFISKNIVKIVEESIVDPETRTLTTYTRNLGYTKVMSIVEKVVYQISEENPEWTVAKRSAWIDSQVFGFSRAIQAFGLDRFKKNCSKMSEGFNYVLTNMFPQRAQFINPQLSQTSFSMQAGHSTTDDGITQAKPSLAEDFQHSLQGRAEKVKDAAKKATDLAKQKAGPIYAAYQSNQS</sequence>
<dbReference type="GO" id="GO:0005758">
    <property type="term" value="C:mitochondrial intermembrane space"/>
    <property type="evidence" value="ECO:0007669"/>
    <property type="project" value="InterPro"/>
</dbReference>
<dbReference type="Proteomes" id="UP000515204">
    <property type="component" value="Unplaced"/>
</dbReference>
<proteinExistence type="predicted"/>
<dbReference type="InterPro" id="IPR006797">
    <property type="entry name" value="PRELI/MSF1_dom"/>
</dbReference>
<dbReference type="OrthoDB" id="341300at2759"/>
<dbReference type="PROSITE" id="PS50904">
    <property type="entry name" value="PRELI_MSF1"/>
    <property type="match status" value="1"/>
</dbReference>
<protein>
    <submittedName>
        <fullName evidence="3">PRELI domain-containing protein 1, mitochondrial</fullName>
    </submittedName>
</protein>
<gene>
    <name evidence="3" type="primary">LOC106746715</name>
</gene>
<reference evidence="3" key="1">
    <citation type="submission" date="2025-08" db="UniProtKB">
        <authorList>
            <consortium name="RefSeq"/>
        </authorList>
    </citation>
    <scope>IDENTIFICATION</scope>
</reference>
<evidence type="ECO:0000259" key="1">
    <source>
        <dbReference type="PROSITE" id="PS50904"/>
    </source>
</evidence>
<evidence type="ECO:0000313" key="2">
    <source>
        <dbReference type="Proteomes" id="UP000515204"/>
    </source>
</evidence>
<dbReference type="Pfam" id="PF04707">
    <property type="entry name" value="PRELI"/>
    <property type="match status" value="1"/>
</dbReference>
<dbReference type="InterPro" id="IPR037365">
    <property type="entry name" value="Slowmo/Ups"/>
</dbReference>
<dbReference type="PANTHER" id="PTHR11158">
    <property type="entry name" value="MSF1/PX19 RELATED"/>
    <property type="match status" value="1"/>
</dbReference>
<accession>A0A6P3XLB3</accession>
<name>A0A6P3XLB3_DINQU</name>
<evidence type="ECO:0000313" key="3">
    <source>
        <dbReference type="RefSeq" id="XP_014479057.1"/>
    </source>
</evidence>
<dbReference type="RefSeq" id="XP_014479057.1">
    <property type="nucleotide sequence ID" value="XM_014623571.1"/>
</dbReference>